<dbReference type="Pfam" id="PF07732">
    <property type="entry name" value="Cu-oxidase_3"/>
    <property type="match status" value="1"/>
</dbReference>
<dbReference type="AlphaFoldDB" id="A0AAN8ET86"/>
<keyword evidence="7" id="KW-0186">Copper</keyword>
<protein>
    <recommendedName>
        <fullName evidence="4">laccase</fullName>
        <ecNumber evidence="4">1.10.3.2</ecNumber>
    </recommendedName>
</protein>
<dbReference type="CDD" id="cd13901">
    <property type="entry name" value="CuRO_3_MaLCC_like"/>
    <property type="match status" value="1"/>
</dbReference>
<keyword evidence="6" id="KW-0560">Oxidoreductase</keyword>
<keyword evidence="10" id="KW-0732">Signal</keyword>
<dbReference type="CDD" id="cd13880">
    <property type="entry name" value="CuRO_2_MaLCC_like"/>
    <property type="match status" value="1"/>
</dbReference>
<dbReference type="PANTHER" id="PTHR11709:SF87">
    <property type="entry name" value="LACCASE"/>
    <property type="match status" value="1"/>
</dbReference>
<accession>A0AAN8ET86</accession>
<gene>
    <name evidence="14" type="primary">lcc1</name>
    <name evidence="14" type="ORF">OHC33_000215</name>
</gene>
<evidence type="ECO:0000256" key="2">
    <source>
        <dbReference type="ARBA" id="ARBA00001935"/>
    </source>
</evidence>
<dbReference type="EMBL" id="JAKLMC020000001">
    <property type="protein sequence ID" value="KAK5958373.1"/>
    <property type="molecule type" value="Genomic_DNA"/>
</dbReference>
<comment type="similarity">
    <text evidence="3">Belongs to the multicopper oxidase family.</text>
</comment>
<organism evidence="14 15">
    <name type="scientific">Knufia fluminis</name>
    <dbReference type="NCBI Taxonomy" id="191047"/>
    <lineage>
        <taxon>Eukaryota</taxon>
        <taxon>Fungi</taxon>
        <taxon>Dikarya</taxon>
        <taxon>Ascomycota</taxon>
        <taxon>Pezizomycotina</taxon>
        <taxon>Eurotiomycetes</taxon>
        <taxon>Chaetothyriomycetidae</taxon>
        <taxon>Chaetothyriales</taxon>
        <taxon>Trichomeriaceae</taxon>
        <taxon>Knufia</taxon>
    </lineage>
</organism>
<keyword evidence="15" id="KW-1185">Reference proteome</keyword>
<evidence type="ECO:0000259" key="11">
    <source>
        <dbReference type="Pfam" id="PF00394"/>
    </source>
</evidence>
<evidence type="ECO:0000259" key="13">
    <source>
        <dbReference type="Pfam" id="PF07732"/>
    </source>
</evidence>
<dbReference type="FunFam" id="2.60.40.420:FF:000045">
    <property type="entry name" value="Laccase 2"/>
    <property type="match status" value="1"/>
</dbReference>
<sequence>MYRHSFIILFLSLIQLIYATPVPGTAQLLRIPDDPDLRRPWPPRPLPSNCVNSATNRTCWTRGYDINSNPETTWPNTGRTVRYNLEVEKLTLAPDGVSRPVYAINGQFPGPTIKANWGDTIVVTVKNSLQNNGTSMHWHGVRQWKTNAMDGTNGITECPLAPGQSRTYRFIATQYGTSWYHSHHSSQYSDGVLGPIVIDGPATANYDEDLGAMTVQDWFYETAASNIYKLSRALIQGNPTANNVLINGTNVNAQGGGAYNRNTMEKGKKYRLRLINTGTNDNFKIGLDKHNMTVIAMDFVPIVPYTTDWLFIGIGERYDVIINADQPIDSYWFHVVPQVGCSKNAVTNAVSIFSYKGANNTTPSSTTRNNAPPTNDCLDPNTDLIPYVPLNVPSNGPIPASSNLNVNFTILANTTAEDASVVQWNLNFTAIHAPWEKPTLQYVLDNNTTYPPNMNLINLPNRNQWSFWVIQAVPTRAPAQPHPMHLHGHDFYVLGAGTGTFDNTQSLNYVNPPRRDVAMLPANGYMVLAFVTDNPGAWLMHCHVAWHIDLGLGAQFLERADDIAGTIDLGTKGDFDRQCKAWDVYDNDAVYKQEGSGL</sequence>
<keyword evidence="8" id="KW-0325">Glycoprotein</keyword>
<dbReference type="InterPro" id="IPR011706">
    <property type="entry name" value="Cu-oxidase_C"/>
</dbReference>
<keyword evidence="9" id="KW-0439">Lignin degradation</keyword>
<reference evidence="14 15" key="1">
    <citation type="submission" date="2022-12" db="EMBL/GenBank/DDBJ databases">
        <title>Genomic features and morphological characterization of a novel Knufia sp. strain isolated from spacecraft assembly facility.</title>
        <authorList>
            <person name="Teixeira M."/>
            <person name="Chander A.M."/>
            <person name="Stajich J.E."/>
            <person name="Venkateswaran K."/>
        </authorList>
    </citation>
    <scope>NUCLEOTIDE SEQUENCE [LARGE SCALE GENOMIC DNA]</scope>
    <source>
        <strain evidence="14 15">FJI-L2-BK-P2</strain>
    </source>
</reference>
<evidence type="ECO:0000256" key="8">
    <source>
        <dbReference type="ARBA" id="ARBA00023180"/>
    </source>
</evidence>
<feature type="domain" description="Plastocyanin-like" evidence="11">
    <location>
        <begin position="213"/>
        <end position="358"/>
    </location>
</feature>
<dbReference type="InterPro" id="IPR001117">
    <property type="entry name" value="Cu-oxidase_2nd"/>
</dbReference>
<evidence type="ECO:0000256" key="7">
    <source>
        <dbReference type="ARBA" id="ARBA00023008"/>
    </source>
</evidence>
<dbReference type="Pfam" id="PF00394">
    <property type="entry name" value="Cu-oxidase"/>
    <property type="match status" value="1"/>
</dbReference>
<dbReference type="InterPro" id="IPR045087">
    <property type="entry name" value="Cu-oxidase_fam"/>
</dbReference>
<comment type="cofactor">
    <cofactor evidence="2">
        <name>Cu cation</name>
        <dbReference type="ChEBI" id="CHEBI:23378"/>
    </cofactor>
</comment>
<feature type="signal peptide" evidence="10">
    <location>
        <begin position="1"/>
        <end position="19"/>
    </location>
</feature>
<evidence type="ECO:0000256" key="5">
    <source>
        <dbReference type="ARBA" id="ARBA00022723"/>
    </source>
</evidence>
<feature type="chain" id="PRO_5042927377" description="laccase" evidence="10">
    <location>
        <begin position="20"/>
        <end position="598"/>
    </location>
</feature>
<dbReference type="GO" id="GO:0046274">
    <property type="term" value="P:lignin catabolic process"/>
    <property type="evidence" value="ECO:0007669"/>
    <property type="project" value="UniProtKB-KW"/>
</dbReference>
<dbReference type="InterPro" id="IPR011707">
    <property type="entry name" value="Cu-oxidase-like_N"/>
</dbReference>
<dbReference type="SUPFAM" id="SSF49503">
    <property type="entry name" value="Cupredoxins"/>
    <property type="match status" value="3"/>
</dbReference>
<evidence type="ECO:0000256" key="9">
    <source>
        <dbReference type="ARBA" id="ARBA00023185"/>
    </source>
</evidence>
<comment type="catalytic activity">
    <reaction evidence="1">
        <text>4 hydroquinone + O2 = 4 benzosemiquinone + 2 H2O</text>
        <dbReference type="Rhea" id="RHEA:11276"/>
        <dbReference type="ChEBI" id="CHEBI:15377"/>
        <dbReference type="ChEBI" id="CHEBI:15379"/>
        <dbReference type="ChEBI" id="CHEBI:17594"/>
        <dbReference type="ChEBI" id="CHEBI:17977"/>
        <dbReference type="EC" id="1.10.3.2"/>
    </reaction>
</comment>
<keyword evidence="5" id="KW-0479">Metal-binding</keyword>
<name>A0AAN8ET86_9EURO</name>
<evidence type="ECO:0000256" key="3">
    <source>
        <dbReference type="ARBA" id="ARBA00010609"/>
    </source>
</evidence>
<feature type="domain" description="Plastocyanin-like" evidence="13">
    <location>
        <begin position="87"/>
        <end position="201"/>
    </location>
</feature>
<feature type="domain" description="Plastocyanin-like" evidence="12">
    <location>
        <begin position="434"/>
        <end position="561"/>
    </location>
</feature>
<dbReference type="Gene3D" id="2.60.40.420">
    <property type="entry name" value="Cupredoxins - blue copper proteins"/>
    <property type="match status" value="3"/>
</dbReference>
<evidence type="ECO:0000256" key="6">
    <source>
        <dbReference type="ARBA" id="ARBA00023002"/>
    </source>
</evidence>
<dbReference type="PANTHER" id="PTHR11709">
    <property type="entry name" value="MULTI-COPPER OXIDASE"/>
    <property type="match status" value="1"/>
</dbReference>
<comment type="caution">
    <text evidence="14">The sequence shown here is derived from an EMBL/GenBank/DDBJ whole genome shotgun (WGS) entry which is preliminary data.</text>
</comment>
<dbReference type="Proteomes" id="UP001316803">
    <property type="component" value="Unassembled WGS sequence"/>
</dbReference>
<dbReference type="Pfam" id="PF07731">
    <property type="entry name" value="Cu-oxidase_2"/>
    <property type="match status" value="1"/>
</dbReference>
<evidence type="ECO:0000256" key="4">
    <source>
        <dbReference type="ARBA" id="ARBA00012297"/>
    </source>
</evidence>
<dbReference type="GO" id="GO:0005507">
    <property type="term" value="F:copper ion binding"/>
    <property type="evidence" value="ECO:0007669"/>
    <property type="project" value="InterPro"/>
</dbReference>
<dbReference type="GO" id="GO:0052716">
    <property type="term" value="F:hydroquinone:oxygen oxidoreductase activity"/>
    <property type="evidence" value="ECO:0007669"/>
    <property type="project" value="UniProtKB-EC"/>
</dbReference>
<dbReference type="InterPro" id="IPR008972">
    <property type="entry name" value="Cupredoxin"/>
</dbReference>
<dbReference type="InterPro" id="IPR002355">
    <property type="entry name" value="Cu_oxidase_Cu_BS"/>
</dbReference>
<dbReference type="FunFam" id="2.60.40.420:FF:000021">
    <property type="entry name" value="Extracellular dihydrogeodin oxidase/laccase"/>
    <property type="match status" value="1"/>
</dbReference>
<dbReference type="PROSITE" id="PS00080">
    <property type="entry name" value="MULTICOPPER_OXIDASE2"/>
    <property type="match status" value="1"/>
</dbReference>
<evidence type="ECO:0000256" key="10">
    <source>
        <dbReference type="SAM" id="SignalP"/>
    </source>
</evidence>
<evidence type="ECO:0000259" key="12">
    <source>
        <dbReference type="Pfam" id="PF07731"/>
    </source>
</evidence>
<proteinExistence type="inferred from homology"/>
<dbReference type="CDD" id="cd13854">
    <property type="entry name" value="CuRO_1_MaLCC_like"/>
    <property type="match status" value="1"/>
</dbReference>
<dbReference type="EC" id="1.10.3.2" evidence="4"/>
<evidence type="ECO:0000313" key="14">
    <source>
        <dbReference type="EMBL" id="KAK5958373.1"/>
    </source>
</evidence>
<evidence type="ECO:0000256" key="1">
    <source>
        <dbReference type="ARBA" id="ARBA00000349"/>
    </source>
</evidence>
<evidence type="ECO:0000313" key="15">
    <source>
        <dbReference type="Proteomes" id="UP001316803"/>
    </source>
</evidence>